<dbReference type="InterPro" id="IPR049251">
    <property type="entry name" value="DUF6884"/>
</dbReference>
<proteinExistence type="predicted"/>
<gene>
    <name evidence="2" type="ORF">MMJJ_05280</name>
</gene>
<reference evidence="3" key="1">
    <citation type="journal article" date="2018" name="Genome Announc.">
        <title>Complete Genome Sequence of the Methanococcus maripaludis Type Strain JJ (DSM 2067), a Model for Selenoprotein Synthesis in Archaea.</title>
        <authorList>
            <person name="Poehlein A."/>
            <person name="Heym D."/>
            <person name="Quitzke V."/>
            <person name="Fersch J."/>
            <person name="Daniel R."/>
            <person name="Rother M."/>
        </authorList>
    </citation>
    <scope>NUCLEOTIDE SEQUENCE [LARGE SCALE GENOMIC DNA]</scope>
    <source>
        <strain evidence="3">DSM 2067</strain>
    </source>
</reference>
<dbReference type="GeneID" id="36101619"/>
<accession>A0A2L1C9B1</accession>
<dbReference type="Proteomes" id="UP000239462">
    <property type="component" value="Chromosome"/>
</dbReference>
<dbReference type="EMBL" id="CP026606">
    <property type="protein sequence ID" value="AVB75945.1"/>
    <property type="molecule type" value="Genomic_DNA"/>
</dbReference>
<protein>
    <recommendedName>
        <fullName evidence="1">DUF6884 domain-containing protein</fullName>
    </recommendedName>
</protein>
<dbReference type="AlphaFoldDB" id="A0A2L1C9B1"/>
<sequence>MTKNDNIIIITACGGSKEGKPQKAGTLYKSSRIRHLYKKALEFDVPFYILSAKYGLINSEKIIDPYNQIMTKERALFLKPSVKKTLEDFEYVVFFEGGARKEYRDLIHESTNELGLQLIAFGYKTMGDIGELKNILGGINGFKQT</sequence>
<dbReference type="RefSeq" id="WP_104837560.1">
    <property type="nucleotide sequence ID" value="NZ_CP026606.1"/>
</dbReference>
<feature type="domain" description="DUF6884" evidence="1">
    <location>
        <begin position="8"/>
        <end position="73"/>
    </location>
</feature>
<organism evidence="2 3">
    <name type="scientific">Methanococcus maripaludis</name>
    <name type="common">Methanococcus deltae</name>
    <dbReference type="NCBI Taxonomy" id="39152"/>
    <lineage>
        <taxon>Archaea</taxon>
        <taxon>Methanobacteriati</taxon>
        <taxon>Methanobacteriota</taxon>
        <taxon>Methanomada group</taxon>
        <taxon>Methanococci</taxon>
        <taxon>Methanococcales</taxon>
        <taxon>Methanococcaceae</taxon>
        <taxon>Methanococcus</taxon>
    </lineage>
</organism>
<evidence type="ECO:0000313" key="2">
    <source>
        <dbReference type="EMBL" id="AVB75945.1"/>
    </source>
</evidence>
<evidence type="ECO:0000313" key="3">
    <source>
        <dbReference type="Proteomes" id="UP000239462"/>
    </source>
</evidence>
<evidence type="ECO:0000259" key="1">
    <source>
        <dbReference type="Pfam" id="PF21818"/>
    </source>
</evidence>
<dbReference type="KEGG" id="mmad:MMJJ_05280"/>
<name>A0A2L1C9B1_METMI</name>
<dbReference type="Pfam" id="PF21818">
    <property type="entry name" value="DUF6884"/>
    <property type="match status" value="1"/>
</dbReference>